<evidence type="ECO:0000256" key="4">
    <source>
        <dbReference type="ARBA" id="ARBA00023110"/>
    </source>
</evidence>
<dbReference type="InterPro" id="IPR004327">
    <property type="entry name" value="Phstyr_phstse_ac"/>
</dbReference>
<dbReference type="GO" id="GO:0008160">
    <property type="term" value="F:protein tyrosine phosphatase activator activity"/>
    <property type="evidence" value="ECO:0007669"/>
    <property type="project" value="TreeGrafter"/>
</dbReference>
<comment type="function">
    <text evidence="6">PPIases accelerate the folding of proteins. It catalyzes the cis-trans isomerization of proline imidic peptide bonds in oligopeptides.</text>
</comment>
<evidence type="ECO:0000256" key="3">
    <source>
        <dbReference type="ARBA" id="ARBA00022490"/>
    </source>
</evidence>
<dbReference type="HOGENOM" id="CLU_030733_0_0_1"/>
<dbReference type="Gene3D" id="1.20.120.1150">
    <property type="match status" value="1"/>
</dbReference>
<evidence type="ECO:0000313" key="8">
    <source>
        <dbReference type="EMBL" id="RKP18609.1"/>
    </source>
</evidence>
<evidence type="ECO:0000256" key="5">
    <source>
        <dbReference type="ARBA" id="ARBA00023235"/>
    </source>
</evidence>
<comment type="similarity">
    <text evidence="6">Belongs to the PTPA-type PPIase family.</text>
</comment>
<dbReference type="GO" id="GO:0006970">
    <property type="term" value="P:response to osmotic stress"/>
    <property type="evidence" value="ECO:0007669"/>
    <property type="project" value="EnsemblFungi"/>
</dbReference>
<dbReference type="InterPro" id="IPR037218">
    <property type="entry name" value="PTPA_sf"/>
</dbReference>
<dbReference type="EC" id="5.2.1.8" evidence="6"/>
<comment type="subcellular location">
    <subcellularLocation>
        <location evidence="2 6">Cytoplasm</location>
    </subcellularLocation>
</comment>
<dbReference type="Proteomes" id="UP000030755">
    <property type="component" value="Unassembled WGS sequence"/>
</dbReference>
<dbReference type="EMBL" id="ML005413">
    <property type="protein sequence ID" value="RKP18609.1"/>
    <property type="molecule type" value="Genomic_DNA"/>
</dbReference>
<proteinExistence type="inferred from homology"/>
<reference evidence="8" key="3">
    <citation type="submission" date="2018-08" db="EMBL/GenBank/DDBJ databases">
        <title>Leveraging single-cell genomics to expand the Fungal Tree of Life.</title>
        <authorList>
            <consortium name="DOE Joint Genome Institute"/>
            <person name="Ahrendt S.R."/>
            <person name="Quandt C.A."/>
            <person name="Ciobanu D."/>
            <person name="Clum A."/>
            <person name="Salamov A."/>
            <person name="Andreopoulos B."/>
            <person name="Cheng J.-F."/>
            <person name="Woyke T."/>
            <person name="Pelin A."/>
            <person name="Henrissat B."/>
            <person name="Reynolds N."/>
            <person name="Benny G.L."/>
            <person name="Smith M.E."/>
            <person name="James T.Y."/>
            <person name="Grigoriev I.V."/>
        </authorList>
    </citation>
    <scope>NUCLEOTIDE SEQUENCE</scope>
    <source>
        <strain evidence="8">CSF55</strain>
    </source>
</reference>
<protein>
    <recommendedName>
        <fullName evidence="6">Serine/threonine-protein phosphatase 2A activator</fullName>
        <ecNumber evidence="6">5.2.1.8</ecNumber>
    </recommendedName>
    <alternativeName>
        <fullName evidence="6">Phosphotyrosyl phosphatase activator</fullName>
    </alternativeName>
</protein>
<keyword evidence="4 6" id="KW-0697">Rotamase</keyword>
<gene>
    <name evidence="7" type="ORF">O9G_004507</name>
    <name evidence="8" type="ORF">ROZALSC1DRAFT_29720</name>
</gene>
<dbReference type="PANTHER" id="PTHR10012">
    <property type="entry name" value="SERINE/THREONINE-PROTEIN PHOSPHATASE 2A REGULATORY SUBUNIT B"/>
    <property type="match status" value="1"/>
</dbReference>
<dbReference type="PANTHER" id="PTHR10012:SF5">
    <property type="entry name" value="SERINE_THREONINE-PROTEIN PHOSPHATASE 2A ACTIVATOR 2"/>
    <property type="match status" value="1"/>
</dbReference>
<dbReference type="OrthoDB" id="16120at2759"/>
<dbReference type="GO" id="GO:0007052">
    <property type="term" value="P:mitotic spindle organization"/>
    <property type="evidence" value="ECO:0007669"/>
    <property type="project" value="EnsemblFungi"/>
</dbReference>
<evidence type="ECO:0000313" key="10">
    <source>
        <dbReference type="Proteomes" id="UP000281549"/>
    </source>
</evidence>
<keyword evidence="5 6" id="KW-0413">Isomerase</keyword>
<evidence type="ECO:0000256" key="1">
    <source>
        <dbReference type="ARBA" id="ARBA00000971"/>
    </source>
</evidence>
<dbReference type="EMBL" id="KE560569">
    <property type="protein sequence ID" value="EPZ36381.1"/>
    <property type="molecule type" value="Genomic_DNA"/>
</dbReference>
<dbReference type="CDD" id="cd04087">
    <property type="entry name" value="PTPA"/>
    <property type="match status" value="1"/>
</dbReference>
<dbReference type="Pfam" id="PF03095">
    <property type="entry name" value="PTPA"/>
    <property type="match status" value="1"/>
</dbReference>
<dbReference type="SUPFAM" id="SSF140984">
    <property type="entry name" value="PTPA-like"/>
    <property type="match status" value="1"/>
</dbReference>
<evidence type="ECO:0000313" key="7">
    <source>
        <dbReference type="EMBL" id="EPZ36381.1"/>
    </source>
</evidence>
<dbReference type="FunFam" id="1.20.120.1150:FF:000002">
    <property type="entry name" value="Serine/threonine-protein phosphatase 2A activator"/>
    <property type="match status" value="1"/>
</dbReference>
<dbReference type="GO" id="GO:0005634">
    <property type="term" value="C:nucleus"/>
    <property type="evidence" value="ECO:0007669"/>
    <property type="project" value="TreeGrafter"/>
</dbReference>
<organism evidence="7 9">
    <name type="scientific">Rozella allomycis (strain CSF55)</name>
    <dbReference type="NCBI Taxonomy" id="988480"/>
    <lineage>
        <taxon>Eukaryota</taxon>
        <taxon>Fungi</taxon>
        <taxon>Fungi incertae sedis</taxon>
        <taxon>Cryptomycota</taxon>
        <taxon>Cryptomycota incertae sedis</taxon>
        <taxon>Rozella</taxon>
    </lineage>
</organism>
<accession>A0A075B1B3</accession>
<reference evidence="10" key="2">
    <citation type="journal article" date="2018" name="Nat. Microbiol.">
        <title>Leveraging single-cell genomics to expand the fungal tree of life.</title>
        <authorList>
            <person name="Ahrendt S.R."/>
            <person name="Quandt C.A."/>
            <person name="Ciobanu D."/>
            <person name="Clum A."/>
            <person name="Salamov A."/>
            <person name="Andreopoulos B."/>
            <person name="Cheng J.F."/>
            <person name="Woyke T."/>
            <person name="Pelin A."/>
            <person name="Henrissat B."/>
            <person name="Reynolds N.K."/>
            <person name="Benny G.L."/>
            <person name="Smith M.E."/>
            <person name="James T.Y."/>
            <person name="Grigoriev I.V."/>
        </authorList>
    </citation>
    <scope>NUCLEOTIDE SEQUENCE [LARGE SCALE GENOMIC DNA]</scope>
    <source>
        <strain evidence="10">CSF55</strain>
    </source>
</reference>
<dbReference type="STRING" id="988480.A0A075B1B3"/>
<dbReference type="GO" id="GO:0005737">
    <property type="term" value="C:cytoplasm"/>
    <property type="evidence" value="ECO:0007669"/>
    <property type="project" value="UniProtKB-SubCell"/>
</dbReference>
<dbReference type="AlphaFoldDB" id="A0A075B1B3"/>
<sequence>MHEFLKPSRQILCKDDLERFNLSETKKELIQFLVALNNSVVKKSLCDSVEESEAIRKLVQLFEFLTESIALFPPEKQMSRFGSPMFQQWLDHITQEINPYIFSLGIPEESLVETKPYLMSSFGHRQRIDYGTGNEMNFVCFIYCLYHLGIVKDNDFPGIVLRVFDRYNLQDINIRYLRLMRKLQFTYLLEPAGSHGVWGLDDYHFLPFLFGSAQLIDHPYIKPKSIHDPEVIEGYAKHYFYLSCIEFVNKVKTASLRWHSPMLDDISAAKSWKKINEGLFKMLDAEILSKFPIMQHFLFGSFLRFEISIVSDKVYPYVYEKSHEEECDHRLPGELPSCCVMKVPSAIAARPELLPFD</sequence>
<dbReference type="OMA" id="LNDECHI"/>
<dbReference type="GO" id="GO:0000159">
    <property type="term" value="C:protein phosphatase type 2A complex"/>
    <property type="evidence" value="ECO:0007669"/>
    <property type="project" value="EnsemblFungi"/>
</dbReference>
<name>A0A075B1B3_ROZAC</name>
<evidence type="ECO:0000256" key="2">
    <source>
        <dbReference type="ARBA" id="ARBA00004496"/>
    </source>
</evidence>
<evidence type="ECO:0000313" key="9">
    <source>
        <dbReference type="Proteomes" id="UP000030755"/>
    </source>
</evidence>
<dbReference type="GO" id="GO:0003755">
    <property type="term" value="F:peptidyl-prolyl cis-trans isomerase activity"/>
    <property type="evidence" value="ECO:0007669"/>
    <property type="project" value="UniProtKB-KW"/>
</dbReference>
<dbReference type="Proteomes" id="UP000281549">
    <property type="component" value="Unassembled WGS sequence"/>
</dbReference>
<dbReference type="InterPro" id="IPR043170">
    <property type="entry name" value="PTPA_C_lid"/>
</dbReference>
<dbReference type="PIRSF" id="PIRSF016325">
    <property type="entry name" value="Phstyr_phstse_ac"/>
    <property type="match status" value="1"/>
</dbReference>
<reference evidence="7 9" key="1">
    <citation type="journal article" date="2013" name="Curr. Biol.">
        <title>Shared signatures of parasitism and phylogenomics unite Cryptomycota and microsporidia.</title>
        <authorList>
            <person name="James T.Y."/>
            <person name="Pelin A."/>
            <person name="Bonen L."/>
            <person name="Ahrendt S."/>
            <person name="Sain D."/>
            <person name="Corradi N."/>
            <person name="Stajich J.E."/>
        </authorList>
    </citation>
    <scope>NUCLEOTIDE SEQUENCE [LARGE SCALE GENOMIC DNA]</scope>
    <source>
        <strain evidence="7 9">CSF55</strain>
        <strain evidence="7 9">CSF55</strain>
    </source>
</reference>
<comment type="catalytic activity">
    <reaction evidence="1 6">
        <text>[protein]-peptidylproline (omega=180) = [protein]-peptidylproline (omega=0)</text>
        <dbReference type="Rhea" id="RHEA:16237"/>
        <dbReference type="Rhea" id="RHEA-COMP:10747"/>
        <dbReference type="Rhea" id="RHEA-COMP:10748"/>
        <dbReference type="ChEBI" id="CHEBI:83833"/>
        <dbReference type="ChEBI" id="CHEBI:83834"/>
        <dbReference type="EC" id="5.2.1.8"/>
    </reaction>
</comment>
<keyword evidence="3 6" id="KW-0963">Cytoplasm</keyword>
<evidence type="ECO:0000256" key="6">
    <source>
        <dbReference type="RuleBase" id="RU361210"/>
    </source>
</evidence>
<keyword evidence="9" id="KW-1185">Reference proteome</keyword>